<dbReference type="Pfam" id="PF09438">
    <property type="entry name" value="DUF2017"/>
    <property type="match status" value="1"/>
</dbReference>
<dbReference type="OrthoDB" id="3268479at2"/>
<dbReference type="InterPro" id="IPR018561">
    <property type="entry name" value="AosR"/>
</dbReference>
<dbReference type="Proteomes" id="UP000216533">
    <property type="component" value="Unassembled WGS sequence"/>
</dbReference>
<gene>
    <name evidence="2" type="ORF">CGZ91_01155</name>
    <name evidence="1" type="ORF">CGZ92_06190</name>
</gene>
<dbReference type="AlphaFoldDB" id="A0A255E8E4"/>
<accession>A0A255E8E4</accession>
<proteinExistence type="predicted"/>
<accession>A0A255EKT1</accession>
<dbReference type="EMBL" id="NMVJ01000001">
    <property type="protein sequence ID" value="OYN92148.1"/>
    <property type="molecule type" value="Genomic_DNA"/>
</dbReference>
<keyword evidence="3" id="KW-1185">Reference proteome</keyword>
<evidence type="ECO:0000313" key="2">
    <source>
        <dbReference type="EMBL" id="OYN92148.1"/>
    </source>
</evidence>
<organism evidence="1 4">
    <name type="scientific">Parenemella sanctibonifatiensis</name>
    <dbReference type="NCBI Taxonomy" id="2016505"/>
    <lineage>
        <taxon>Bacteria</taxon>
        <taxon>Bacillati</taxon>
        <taxon>Actinomycetota</taxon>
        <taxon>Actinomycetes</taxon>
        <taxon>Propionibacteriales</taxon>
        <taxon>Propionibacteriaceae</taxon>
        <taxon>Parenemella</taxon>
    </lineage>
</organism>
<dbReference type="EMBL" id="NMVI01000015">
    <property type="protein sequence ID" value="OYN87847.1"/>
    <property type="molecule type" value="Genomic_DNA"/>
</dbReference>
<dbReference type="Proteomes" id="UP000216300">
    <property type="component" value="Unassembled WGS sequence"/>
</dbReference>
<sequence>MVRAKKSRQGIKLELAAGEVDLLRSLCEQLVELLTATMGEGQATDSDDPFAAWEAELDAAEDEPTELTDPALKRLFPNPYPHDPQAESDYRRFTEAKLRDDRVAQLQVILDQLGDAEKASSVVVIAEDQTDAWLKGINSLRLTLASRLDITDEVSLSELEQLPDEDPRQFAYTMYEWLGFLLELVVREL</sequence>
<name>A0A255E8E4_9ACTN</name>
<reference evidence="3 4" key="1">
    <citation type="submission" date="2017-07" db="EMBL/GenBank/DDBJ databases">
        <title>Draft whole genome sequences of clinical Proprionibacteriaceae strains.</title>
        <authorList>
            <person name="Bernier A.-M."/>
            <person name="Bernard K."/>
            <person name="Domingo M.-C."/>
        </authorList>
    </citation>
    <scope>NUCLEOTIDE SEQUENCE [LARGE SCALE GENOMIC DNA]</scope>
    <source>
        <strain evidence="2 3">NML 150081</strain>
        <strain evidence="1 4">NML 160184</strain>
    </source>
</reference>
<evidence type="ECO:0000313" key="4">
    <source>
        <dbReference type="Proteomes" id="UP000216533"/>
    </source>
</evidence>
<protein>
    <submittedName>
        <fullName evidence="1">Uncharacterized protein</fullName>
    </submittedName>
</protein>
<dbReference type="RefSeq" id="WP_094450512.1">
    <property type="nucleotide sequence ID" value="NZ_NMVI01000015.1"/>
</dbReference>
<evidence type="ECO:0000313" key="3">
    <source>
        <dbReference type="Proteomes" id="UP000216300"/>
    </source>
</evidence>
<comment type="caution">
    <text evidence="1">The sequence shown here is derived from an EMBL/GenBank/DDBJ whole genome shotgun (WGS) entry which is preliminary data.</text>
</comment>
<evidence type="ECO:0000313" key="1">
    <source>
        <dbReference type="EMBL" id="OYN87847.1"/>
    </source>
</evidence>